<dbReference type="PANTHER" id="PTHR10476">
    <property type="entry name" value="CHARGED MULTIVESICULAR BODY PROTEIN"/>
    <property type="match status" value="1"/>
</dbReference>
<organism evidence="3 4">
    <name type="scientific">Dibothriocephalus latus</name>
    <name type="common">Fish tapeworm</name>
    <name type="synonym">Diphyllobothrium latum</name>
    <dbReference type="NCBI Taxonomy" id="60516"/>
    <lineage>
        <taxon>Eukaryota</taxon>
        <taxon>Metazoa</taxon>
        <taxon>Spiralia</taxon>
        <taxon>Lophotrochozoa</taxon>
        <taxon>Platyhelminthes</taxon>
        <taxon>Cestoda</taxon>
        <taxon>Eucestoda</taxon>
        <taxon>Diphyllobothriidea</taxon>
        <taxon>Diphyllobothriidae</taxon>
        <taxon>Dibothriocephalus</taxon>
    </lineage>
</organism>
<dbReference type="AlphaFoldDB" id="A0A3P7N8Z0"/>
<sequence length="206" mass="22608">MFSFFRGPTLEDQLFELKVNAKQLVSLSKKCEKEEKEAKEKLRKAIVAGNQEGARIYAENAIRKKNESLNYLRMSSRIDAVAARVQTAVTMNSVTKSMRGVVKDMSSAMKSMNLEAISGVMDKFEREFENLDVQSQVMEGTMSNTTTLSTPTGDVDALMKEAADEAGIELNTALPSGVNSTIAASSSNVPAEEQDLSERLARLRQG</sequence>
<evidence type="ECO:0000313" key="4">
    <source>
        <dbReference type="Proteomes" id="UP000281553"/>
    </source>
</evidence>
<evidence type="ECO:0000256" key="2">
    <source>
        <dbReference type="SAM" id="MobiDB-lite"/>
    </source>
</evidence>
<evidence type="ECO:0008006" key="5">
    <source>
        <dbReference type="Google" id="ProtNLM"/>
    </source>
</evidence>
<dbReference type="OrthoDB" id="10266568at2759"/>
<keyword evidence="4" id="KW-1185">Reference proteome</keyword>
<dbReference type="GO" id="GO:0007034">
    <property type="term" value="P:vacuolar transport"/>
    <property type="evidence" value="ECO:0007669"/>
    <property type="project" value="InterPro"/>
</dbReference>
<dbReference type="Proteomes" id="UP000281553">
    <property type="component" value="Unassembled WGS sequence"/>
</dbReference>
<evidence type="ECO:0000256" key="1">
    <source>
        <dbReference type="ARBA" id="ARBA00006190"/>
    </source>
</evidence>
<dbReference type="Gene3D" id="6.10.140.1230">
    <property type="match status" value="1"/>
</dbReference>
<reference evidence="3 4" key="1">
    <citation type="submission" date="2018-11" db="EMBL/GenBank/DDBJ databases">
        <authorList>
            <consortium name="Pathogen Informatics"/>
        </authorList>
    </citation>
    <scope>NUCLEOTIDE SEQUENCE [LARGE SCALE GENOMIC DNA]</scope>
</reference>
<protein>
    <recommendedName>
        <fullName evidence="5">Chromatin-modifying protein 1a</fullName>
    </recommendedName>
</protein>
<proteinExistence type="inferred from homology"/>
<dbReference type="EMBL" id="UYRU01083601">
    <property type="protein sequence ID" value="VDN33333.1"/>
    <property type="molecule type" value="Genomic_DNA"/>
</dbReference>
<accession>A0A3P7N8Z0</accession>
<feature type="region of interest" description="Disordered" evidence="2">
    <location>
        <begin position="182"/>
        <end position="206"/>
    </location>
</feature>
<name>A0A3P7N8Z0_DIBLA</name>
<evidence type="ECO:0000313" key="3">
    <source>
        <dbReference type="EMBL" id="VDN33333.1"/>
    </source>
</evidence>
<dbReference type="Pfam" id="PF03357">
    <property type="entry name" value="Snf7"/>
    <property type="match status" value="1"/>
</dbReference>
<gene>
    <name evidence="3" type="ORF">DILT_LOCUS16207</name>
</gene>
<feature type="compositionally biased region" description="Basic and acidic residues" evidence="2">
    <location>
        <begin position="196"/>
        <end position="206"/>
    </location>
</feature>
<comment type="similarity">
    <text evidence="1">Belongs to the SNF7 family.</text>
</comment>
<dbReference type="InterPro" id="IPR005024">
    <property type="entry name" value="Snf7_fam"/>
</dbReference>